<comment type="subcellular location">
    <subcellularLocation>
        <location evidence="1">Cell membrane</location>
        <topology evidence="1">Multi-pass membrane protein</topology>
    </subcellularLocation>
</comment>
<proteinExistence type="predicted"/>
<dbReference type="AlphaFoldDB" id="Q3ARH9"/>
<name>Q3ARH9_CHLCH</name>
<gene>
    <name evidence="7" type="ordered locus">Cag_1134</name>
</gene>
<feature type="transmembrane region" description="Helical" evidence="6">
    <location>
        <begin position="130"/>
        <end position="151"/>
    </location>
</feature>
<keyword evidence="3 6" id="KW-0812">Transmembrane</keyword>
<dbReference type="OrthoDB" id="594003at2"/>
<keyword evidence="5 6" id="KW-0472">Membrane</keyword>
<keyword evidence="2" id="KW-1003">Cell membrane</keyword>
<dbReference type="NCBIfam" id="TIGR00374">
    <property type="entry name" value="flippase-like domain"/>
    <property type="match status" value="1"/>
</dbReference>
<dbReference type="PANTHER" id="PTHR39087">
    <property type="entry name" value="UPF0104 MEMBRANE PROTEIN MJ1595"/>
    <property type="match status" value="1"/>
</dbReference>
<dbReference type="HOGENOM" id="CLU_782323_0_0_10"/>
<protein>
    <submittedName>
        <fullName evidence="7">Uncharacterized protein</fullName>
    </submittedName>
</protein>
<keyword evidence="4 6" id="KW-1133">Transmembrane helix</keyword>
<evidence type="ECO:0000313" key="7">
    <source>
        <dbReference type="EMBL" id="ABB28396.1"/>
    </source>
</evidence>
<organism evidence="7">
    <name type="scientific">Chlorobium chlorochromatii (strain CaD3)</name>
    <dbReference type="NCBI Taxonomy" id="340177"/>
    <lineage>
        <taxon>Bacteria</taxon>
        <taxon>Pseudomonadati</taxon>
        <taxon>Chlorobiota</taxon>
        <taxon>Chlorobiia</taxon>
        <taxon>Chlorobiales</taxon>
        <taxon>Chlorobiaceae</taxon>
        <taxon>Chlorobium/Pelodictyon group</taxon>
        <taxon>Chlorobium</taxon>
    </lineage>
</organism>
<dbReference type="PANTHER" id="PTHR39087:SF2">
    <property type="entry name" value="UPF0104 MEMBRANE PROTEIN MJ1595"/>
    <property type="match status" value="1"/>
</dbReference>
<feature type="transmembrane region" description="Helical" evidence="6">
    <location>
        <begin position="12"/>
        <end position="31"/>
    </location>
</feature>
<dbReference type="Pfam" id="PF03706">
    <property type="entry name" value="LPG_synthase_TM"/>
    <property type="match status" value="1"/>
</dbReference>
<feature type="transmembrane region" description="Helical" evidence="6">
    <location>
        <begin position="163"/>
        <end position="187"/>
    </location>
</feature>
<dbReference type="GO" id="GO:0005886">
    <property type="term" value="C:plasma membrane"/>
    <property type="evidence" value="ECO:0007669"/>
    <property type="project" value="UniProtKB-SubCell"/>
</dbReference>
<evidence type="ECO:0000256" key="6">
    <source>
        <dbReference type="SAM" id="Phobius"/>
    </source>
</evidence>
<dbReference type="EMBL" id="CP000108">
    <property type="protein sequence ID" value="ABB28396.1"/>
    <property type="molecule type" value="Genomic_DNA"/>
</dbReference>
<dbReference type="InterPro" id="IPR022791">
    <property type="entry name" value="L-PG_synthase/AglD"/>
</dbReference>
<dbReference type="KEGG" id="cch:Cag_1134"/>
<evidence type="ECO:0000256" key="1">
    <source>
        <dbReference type="ARBA" id="ARBA00004651"/>
    </source>
</evidence>
<dbReference type="eggNOG" id="COG0392">
    <property type="taxonomic scope" value="Bacteria"/>
</dbReference>
<evidence type="ECO:0000256" key="5">
    <source>
        <dbReference type="ARBA" id="ARBA00023136"/>
    </source>
</evidence>
<sequence length="354" mass="39001">MPQKASSNPAWIGYAGLALGLLLIGLLFSQLDLQRSFALIADTGWYALLILLPFGALHLLETFAWQHLFPQTSGRVPFVRLLKIQIIAETVSMTFPAGVAVGEPLRPFLCHRLLGIPVPLGVASIAVRKLLLSVAQGVYTLVGSLFGFALLQQLSPTILRFNGLGYIMVTMGLSVLLLFLFVLILLLNGNVAEKVHSLLMRIPFEKVRQKLLAHEAGFLATDKALQAFRGNHHPRLWLVLLLYVTAWCMLALESYLILQALGIQIPFMQVLTIDVALTMLRTIFFFIPSGLGVQDVGYLLFFQALGIPEAVVVGGAFVLFRRLKELLWYALGYVLMFFSGIHLGDAASLQGEAE</sequence>
<evidence type="ECO:0000256" key="4">
    <source>
        <dbReference type="ARBA" id="ARBA00022989"/>
    </source>
</evidence>
<feature type="transmembrane region" description="Helical" evidence="6">
    <location>
        <begin position="297"/>
        <end position="319"/>
    </location>
</feature>
<evidence type="ECO:0000256" key="2">
    <source>
        <dbReference type="ARBA" id="ARBA00022475"/>
    </source>
</evidence>
<reference evidence="7" key="1">
    <citation type="submission" date="2005-08" db="EMBL/GenBank/DDBJ databases">
        <title>Complete sequence of Chlorobium chlorochromatii CaD3.</title>
        <authorList>
            <person name="Copeland A."/>
            <person name="Lucas S."/>
            <person name="Lapidus A."/>
            <person name="Barry K."/>
            <person name="Detter J.C."/>
            <person name="Glavina T."/>
            <person name="Hammon N."/>
            <person name="Israni S."/>
            <person name="Pitluck S."/>
            <person name="Bryant D."/>
            <person name="Schmutz J."/>
            <person name="Larimer F."/>
            <person name="Land M."/>
            <person name="Kyrpides N."/>
            <person name="Ivanova N."/>
            <person name="Richardson P."/>
        </authorList>
    </citation>
    <scope>NUCLEOTIDE SEQUENCE [LARGE SCALE GENOMIC DNA]</scope>
    <source>
        <strain evidence="7">CaD3</strain>
    </source>
</reference>
<feature type="transmembrane region" description="Helical" evidence="6">
    <location>
        <begin position="236"/>
        <end position="258"/>
    </location>
</feature>
<feature type="transmembrane region" description="Helical" evidence="6">
    <location>
        <begin position="270"/>
        <end position="291"/>
    </location>
</feature>
<feature type="transmembrane region" description="Helical" evidence="6">
    <location>
        <begin position="326"/>
        <end position="344"/>
    </location>
</feature>
<accession>Q3ARH9</accession>
<evidence type="ECO:0000256" key="3">
    <source>
        <dbReference type="ARBA" id="ARBA00022692"/>
    </source>
</evidence>
<feature type="transmembrane region" description="Helical" evidence="6">
    <location>
        <begin position="43"/>
        <end position="60"/>
    </location>
</feature>
<dbReference type="STRING" id="340177.Cag_1134"/>